<proteinExistence type="inferred from homology"/>
<keyword evidence="6" id="KW-1185">Reference proteome</keyword>
<dbReference type="SUPFAM" id="SSF56801">
    <property type="entry name" value="Acetyl-CoA synthetase-like"/>
    <property type="match status" value="1"/>
</dbReference>
<evidence type="ECO:0000256" key="2">
    <source>
        <dbReference type="ARBA" id="ARBA00022598"/>
    </source>
</evidence>
<accession>A0ABM9LHD9</accession>
<dbReference type="InterPro" id="IPR025110">
    <property type="entry name" value="AMP-bd_C"/>
</dbReference>
<feature type="domain" description="AMP-binding enzyme C-terminal" evidence="4">
    <location>
        <begin position="452"/>
        <end position="517"/>
    </location>
</feature>
<dbReference type="InterPro" id="IPR045851">
    <property type="entry name" value="AMP-bd_C_sf"/>
</dbReference>
<dbReference type="Pfam" id="PF00501">
    <property type="entry name" value="AMP-binding"/>
    <property type="match status" value="1"/>
</dbReference>
<evidence type="ECO:0000313" key="5">
    <source>
        <dbReference type="EMBL" id="CAJ1499088.1"/>
    </source>
</evidence>
<dbReference type="InterPro" id="IPR042099">
    <property type="entry name" value="ANL_N_sf"/>
</dbReference>
<gene>
    <name evidence="5" type="ORF">MU0053_001324</name>
</gene>
<dbReference type="EMBL" id="OY726397">
    <property type="protein sequence ID" value="CAJ1499088.1"/>
    <property type="molecule type" value="Genomic_DNA"/>
</dbReference>
<dbReference type="InterPro" id="IPR000873">
    <property type="entry name" value="AMP-dep_synth/lig_dom"/>
</dbReference>
<evidence type="ECO:0000256" key="1">
    <source>
        <dbReference type="ARBA" id="ARBA00006432"/>
    </source>
</evidence>
<organism evidence="5 6">
    <name type="scientific">[Mycobacterium] burgundiense</name>
    <dbReference type="NCBI Taxonomy" id="3064286"/>
    <lineage>
        <taxon>Bacteria</taxon>
        <taxon>Bacillati</taxon>
        <taxon>Actinomycetota</taxon>
        <taxon>Actinomycetes</taxon>
        <taxon>Mycobacteriales</taxon>
        <taxon>Mycobacteriaceae</taxon>
        <taxon>Mycolicibacterium</taxon>
    </lineage>
</organism>
<evidence type="ECO:0000313" key="6">
    <source>
        <dbReference type="Proteomes" id="UP001190465"/>
    </source>
</evidence>
<dbReference type="Pfam" id="PF13193">
    <property type="entry name" value="AMP-binding_C"/>
    <property type="match status" value="1"/>
</dbReference>
<dbReference type="Gene3D" id="3.30.300.30">
    <property type="match status" value="1"/>
</dbReference>
<reference evidence="5 6" key="1">
    <citation type="submission" date="2023-08" db="EMBL/GenBank/DDBJ databases">
        <authorList>
            <person name="Folkvardsen B D."/>
            <person name="Norman A."/>
        </authorList>
    </citation>
    <scope>NUCLEOTIDE SEQUENCE [LARGE SCALE GENOMIC DNA]</scope>
    <source>
        <strain evidence="5 6">Mu0053</strain>
    </source>
</reference>
<protein>
    <submittedName>
        <fullName evidence="5">Class I adenylate-forming enzyme family protein</fullName>
    </submittedName>
</protein>
<name>A0ABM9LHD9_9MYCO</name>
<comment type="similarity">
    <text evidence="1">Belongs to the ATP-dependent AMP-binding enzyme family.</text>
</comment>
<dbReference type="PANTHER" id="PTHR43201:SF5">
    <property type="entry name" value="MEDIUM-CHAIN ACYL-COA LIGASE ACSF2, MITOCHONDRIAL"/>
    <property type="match status" value="1"/>
</dbReference>
<keyword evidence="2" id="KW-0436">Ligase</keyword>
<evidence type="ECO:0000259" key="4">
    <source>
        <dbReference type="Pfam" id="PF13193"/>
    </source>
</evidence>
<sequence length="535" mass="57627">MMHLEQSYLPANRGAPLVETTVGALLKAQAAKHGPRLALVGVRHGTAVTERLTYAELFDEARRVAAALSQLVPPGSLVALWAPNVIEWPIIQYGAALAGMVLVALNPVLRDDELEYALSHSRAVLLLHADVSRDYPMVEVAERVCAGLPQVRRISLSETETWRASAPVEAGPVPDDPDAVAMLQYTSGTTGRPKGVVLNHRALVNVARLTMDTLRVPAEAVAFNPLPMFHTAGCVIATLGPLWVGGTVILAERFTPQSALEVLRNEAVEVLFYVPTVLAALLDQQRRSAEPAPRLGIVMGGASEVAPTLIDGVAEVFGAEVYNLYGQTELSSVLTLTRPGDSRDDRLNTVGRPLPHVDCKIIDPDTGEVLPVGVEGEICARGYQQFVEYLHDPDATARALDREGFVRTGDLGRMDERGLVTVTGRLKELIIRGGENIAPAEVEGPLSQADTDVDVVVLGLPDDRFGEIVAAVLHSSGGVDAAVKAQFIEHARDRLAAHKIPARWFVADDLPVTPTGKVQRFALRDAILRNEMPEL</sequence>
<dbReference type="PANTHER" id="PTHR43201">
    <property type="entry name" value="ACYL-COA SYNTHETASE"/>
    <property type="match status" value="1"/>
</dbReference>
<evidence type="ECO:0000259" key="3">
    <source>
        <dbReference type="Pfam" id="PF00501"/>
    </source>
</evidence>
<dbReference type="Gene3D" id="3.40.50.12780">
    <property type="entry name" value="N-terminal domain of ligase-like"/>
    <property type="match status" value="1"/>
</dbReference>
<dbReference type="InterPro" id="IPR020845">
    <property type="entry name" value="AMP-binding_CS"/>
</dbReference>
<dbReference type="PROSITE" id="PS00455">
    <property type="entry name" value="AMP_BINDING"/>
    <property type="match status" value="1"/>
</dbReference>
<dbReference type="Proteomes" id="UP001190465">
    <property type="component" value="Chromosome"/>
</dbReference>
<dbReference type="RefSeq" id="WP_308481575.1">
    <property type="nucleotide sequence ID" value="NZ_OY726397.1"/>
</dbReference>
<feature type="domain" description="AMP-dependent synthetase/ligase" evidence="3">
    <location>
        <begin position="27"/>
        <end position="390"/>
    </location>
</feature>